<dbReference type="STRING" id="441209.GCA_001870665_00376"/>
<accession>A0A2K8K7S9</accession>
<evidence type="ECO:0000313" key="2">
    <source>
        <dbReference type="Proteomes" id="UP000228948"/>
    </source>
</evidence>
<dbReference type="AlphaFoldDB" id="A0A2K8K7S9"/>
<sequence>MSTLPNKYVPVDHSLIGLTALVIDKLSANDTVSSLWNKLSGDQRIRTFDRFADALALGFAAGLLDFEEGVIILTSERGEA</sequence>
<protein>
    <submittedName>
        <fullName evidence="1">Uncharacterized protein</fullName>
    </submittedName>
</protein>
<reference evidence="1 2" key="1">
    <citation type="submission" date="2017-11" db="EMBL/GenBank/DDBJ databases">
        <title>Revised Sequence and Annotation of the Rhodobaca barguzinensis strain alga05 Genome.</title>
        <authorList>
            <person name="Kopejtka K."/>
            <person name="Tomasch J.M."/>
            <person name="Bunk B."/>
            <person name="Koblizek M."/>
        </authorList>
    </citation>
    <scope>NUCLEOTIDE SEQUENCE [LARGE SCALE GENOMIC DNA]</scope>
    <source>
        <strain evidence="2">alga05</strain>
    </source>
</reference>
<dbReference type="OrthoDB" id="9992568at2"/>
<proteinExistence type="predicted"/>
<dbReference type="EMBL" id="CP024899">
    <property type="protein sequence ID" value="ATX65499.1"/>
    <property type="molecule type" value="Genomic_DNA"/>
</dbReference>
<dbReference type="KEGG" id="rbg:BG454_06395"/>
<gene>
    <name evidence="1" type="ORF">BG454_06395</name>
</gene>
<dbReference type="RefSeq" id="WP_071479555.1">
    <property type="nucleotide sequence ID" value="NZ_CP024899.1"/>
</dbReference>
<keyword evidence="2" id="KW-1185">Reference proteome</keyword>
<name>A0A2K8K7S9_9RHOB</name>
<dbReference type="Proteomes" id="UP000228948">
    <property type="component" value="Chromosome"/>
</dbReference>
<organism evidence="1 2">
    <name type="scientific">Roseinatronobacter bogoriensis subsp. barguzinensis</name>
    <dbReference type="NCBI Taxonomy" id="441209"/>
    <lineage>
        <taxon>Bacteria</taxon>
        <taxon>Pseudomonadati</taxon>
        <taxon>Pseudomonadota</taxon>
        <taxon>Alphaproteobacteria</taxon>
        <taxon>Rhodobacterales</taxon>
        <taxon>Paracoccaceae</taxon>
        <taxon>Roseinatronobacter</taxon>
    </lineage>
</organism>
<evidence type="ECO:0000313" key="1">
    <source>
        <dbReference type="EMBL" id="ATX65499.1"/>
    </source>
</evidence>